<dbReference type="SMART" id="SM00849">
    <property type="entry name" value="Lactamase_B"/>
    <property type="match status" value="1"/>
</dbReference>
<dbReference type="eggNOG" id="COG1237">
    <property type="taxonomic scope" value="Bacteria"/>
</dbReference>
<comment type="function">
    <text evidence="2">Counteracts the endogenous Pycsar antiviral defense system. Phosphodiesterase that enables metal-dependent hydrolysis of host cyclic nucleotide Pycsar defense signals such as cCMP and cUMP.</text>
</comment>
<accession>A0A081P6V2</accession>
<dbReference type="PANTHER" id="PTHR13754:SF13">
    <property type="entry name" value="METALLO-BETA-LACTAMASE SUPERFAMILY PROTEIN (AFU_ORTHOLOGUE AFUA_3G07630)"/>
    <property type="match status" value="1"/>
</dbReference>
<dbReference type="Pfam" id="PF00753">
    <property type="entry name" value="Lactamase_B"/>
    <property type="match status" value="1"/>
</dbReference>
<dbReference type="RefSeq" id="WP_036678935.1">
    <property type="nucleotide sequence ID" value="NZ_JNVM01000006.1"/>
</dbReference>
<keyword evidence="6" id="KW-1185">Reference proteome</keyword>
<dbReference type="EMBL" id="JNVM01000006">
    <property type="protein sequence ID" value="KEQ26425.1"/>
    <property type="molecule type" value="Genomic_DNA"/>
</dbReference>
<comment type="catalytic activity">
    <reaction evidence="3">
        <text>3',5'-cyclic UMP + H2O = UMP + H(+)</text>
        <dbReference type="Rhea" id="RHEA:70575"/>
        <dbReference type="ChEBI" id="CHEBI:15377"/>
        <dbReference type="ChEBI" id="CHEBI:15378"/>
        <dbReference type="ChEBI" id="CHEBI:57865"/>
        <dbReference type="ChEBI" id="CHEBI:184387"/>
    </reaction>
    <physiologicalReaction direction="left-to-right" evidence="3">
        <dbReference type="Rhea" id="RHEA:70576"/>
    </physiologicalReaction>
</comment>
<gene>
    <name evidence="5" type="ORF">ET33_31715</name>
</gene>
<proteinExistence type="predicted"/>
<evidence type="ECO:0000259" key="4">
    <source>
        <dbReference type="SMART" id="SM00849"/>
    </source>
</evidence>
<dbReference type="InterPro" id="IPR001279">
    <property type="entry name" value="Metallo-B-lactamas"/>
</dbReference>
<dbReference type="InterPro" id="IPR036866">
    <property type="entry name" value="RibonucZ/Hydroxyglut_hydro"/>
</dbReference>
<evidence type="ECO:0000256" key="3">
    <source>
        <dbReference type="ARBA" id="ARBA00048505"/>
    </source>
</evidence>
<dbReference type="CDD" id="cd07713">
    <property type="entry name" value="DHPS-like_MBL-fold"/>
    <property type="match status" value="1"/>
</dbReference>
<evidence type="ECO:0000256" key="1">
    <source>
        <dbReference type="ARBA" id="ARBA00034221"/>
    </source>
</evidence>
<dbReference type="InterPro" id="IPR052926">
    <property type="entry name" value="Metallo-beta-lactamase_dom"/>
</dbReference>
<feature type="domain" description="Metallo-beta-lactamase" evidence="4">
    <location>
        <begin position="21"/>
        <end position="251"/>
    </location>
</feature>
<organism evidence="5 6">
    <name type="scientific">Paenibacillus tyrfis</name>
    <dbReference type="NCBI Taxonomy" id="1501230"/>
    <lineage>
        <taxon>Bacteria</taxon>
        <taxon>Bacillati</taxon>
        <taxon>Bacillota</taxon>
        <taxon>Bacilli</taxon>
        <taxon>Bacillales</taxon>
        <taxon>Paenibacillaceae</taxon>
        <taxon>Paenibacillus</taxon>
    </lineage>
</organism>
<evidence type="ECO:0000256" key="2">
    <source>
        <dbReference type="ARBA" id="ARBA00034301"/>
    </source>
</evidence>
<comment type="catalytic activity">
    <reaction evidence="1">
        <text>3',5'-cyclic CMP + H2O = CMP + H(+)</text>
        <dbReference type="Rhea" id="RHEA:72675"/>
        <dbReference type="ChEBI" id="CHEBI:15377"/>
        <dbReference type="ChEBI" id="CHEBI:15378"/>
        <dbReference type="ChEBI" id="CHEBI:58003"/>
        <dbReference type="ChEBI" id="CHEBI:60377"/>
    </reaction>
    <physiologicalReaction direction="left-to-right" evidence="1">
        <dbReference type="Rhea" id="RHEA:72676"/>
    </physiologicalReaction>
</comment>
<dbReference type="GO" id="GO:0016740">
    <property type="term" value="F:transferase activity"/>
    <property type="evidence" value="ECO:0007669"/>
    <property type="project" value="TreeGrafter"/>
</dbReference>
<name>A0A081P6V2_9BACL</name>
<keyword evidence="5" id="KW-0378">Hydrolase</keyword>
<dbReference type="Proteomes" id="UP000028123">
    <property type="component" value="Unassembled WGS sequence"/>
</dbReference>
<dbReference type="PANTHER" id="PTHR13754">
    <property type="entry name" value="METALLO-BETA-LACTAMASE SUPERFAMILY PROTEIN"/>
    <property type="match status" value="1"/>
</dbReference>
<dbReference type="GO" id="GO:0016787">
    <property type="term" value="F:hydrolase activity"/>
    <property type="evidence" value="ECO:0007669"/>
    <property type="project" value="UniProtKB-KW"/>
</dbReference>
<reference evidence="5 6" key="1">
    <citation type="submission" date="2014-06" db="EMBL/GenBank/DDBJ databases">
        <title>Draft genome sequence of Paenibacillus sp. MSt1.</title>
        <authorList>
            <person name="Aw Y.K."/>
            <person name="Ong K.S."/>
            <person name="Gan H.M."/>
            <person name="Lee S.M."/>
        </authorList>
    </citation>
    <scope>NUCLEOTIDE SEQUENCE [LARGE SCALE GENOMIC DNA]</scope>
    <source>
        <strain evidence="5 6">MSt1</strain>
    </source>
</reference>
<evidence type="ECO:0000313" key="5">
    <source>
        <dbReference type="EMBL" id="KEQ26425.1"/>
    </source>
</evidence>
<dbReference type="Gene3D" id="3.60.15.10">
    <property type="entry name" value="Ribonuclease Z/Hydroxyacylglutathione hydrolase-like"/>
    <property type="match status" value="1"/>
</dbReference>
<protein>
    <submittedName>
        <fullName evidence="5">Metal-dependent hydrolase</fullName>
    </submittedName>
</protein>
<dbReference type="SUPFAM" id="SSF56281">
    <property type="entry name" value="Metallo-hydrolase/oxidoreductase"/>
    <property type="match status" value="1"/>
</dbReference>
<dbReference type="AlphaFoldDB" id="A0A081P6V2"/>
<dbReference type="OrthoDB" id="9803916at2"/>
<sequence length="280" mass="31874">MKITTLIENLKNDSQDLIYESGLSLYIEQDNKRILFDTGKTGGFIANAKKLGIRLEDVDAVILSHGHHDHGGGLLPFFQINSKAKVYMKRKASGDYYFHIFGFNKNIGIDKKVFEEYSNRIAYIDRFTEIMNDIYIITDIEEHDLTPKGNKYLFAHEGNKRVQDQFEHELMMVIKEQDGISLFTGCSHKGTPNMIRAARTMFPSLTIKAVIGGFHLMTIPMLKAFSASQEEIQVLAQMIIDENIQKVYTGHCTGIKAYKKLKHILGSKIEYIRTGSQIDV</sequence>
<evidence type="ECO:0000313" key="6">
    <source>
        <dbReference type="Proteomes" id="UP000028123"/>
    </source>
</evidence>
<dbReference type="InterPro" id="IPR041712">
    <property type="entry name" value="DHPS-like_MBL-fold"/>
</dbReference>
<comment type="caution">
    <text evidence="5">The sequence shown here is derived from an EMBL/GenBank/DDBJ whole genome shotgun (WGS) entry which is preliminary data.</text>
</comment>